<reference evidence="4 5" key="1">
    <citation type="submission" date="2024-12" db="EMBL/GenBank/DDBJ databases">
        <title>Forecasting of Potato common scab and diversities of Pathogenic streptomyces spp. in china.</title>
        <authorList>
            <person name="Handique U."/>
            <person name="Wu J."/>
        </authorList>
    </citation>
    <scope>NUCLEOTIDE SEQUENCE [LARGE SCALE GENOMIC DNA]</scope>
    <source>
        <strain evidence="4 5">ZRIMU1585</strain>
    </source>
</reference>
<dbReference type="InterPro" id="IPR012223">
    <property type="entry name" value="TEII"/>
</dbReference>
<evidence type="ECO:0000313" key="4">
    <source>
        <dbReference type="EMBL" id="MFM9653217.1"/>
    </source>
</evidence>
<comment type="similarity">
    <text evidence="1">Belongs to the thioesterase family.</text>
</comment>
<organism evidence="4 5">
    <name type="scientific">Streptomyces galilaeus</name>
    <dbReference type="NCBI Taxonomy" id="33899"/>
    <lineage>
        <taxon>Bacteria</taxon>
        <taxon>Bacillati</taxon>
        <taxon>Actinomycetota</taxon>
        <taxon>Actinomycetes</taxon>
        <taxon>Kitasatosporales</taxon>
        <taxon>Streptomycetaceae</taxon>
        <taxon>Streptomyces</taxon>
    </lineage>
</organism>
<evidence type="ECO:0000256" key="1">
    <source>
        <dbReference type="ARBA" id="ARBA00007169"/>
    </source>
</evidence>
<dbReference type="InterPro" id="IPR029058">
    <property type="entry name" value="AB_hydrolase_fold"/>
</dbReference>
<feature type="domain" description="Thioesterase TesA-like" evidence="3">
    <location>
        <begin position="34"/>
        <end position="256"/>
    </location>
</feature>
<evidence type="ECO:0000259" key="3">
    <source>
        <dbReference type="SMART" id="SM00824"/>
    </source>
</evidence>
<evidence type="ECO:0000313" key="5">
    <source>
        <dbReference type="Proteomes" id="UP001631993"/>
    </source>
</evidence>
<gene>
    <name evidence="4" type="ORF">ACKI1S_44895</name>
</gene>
<evidence type="ECO:0000256" key="2">
    <source>
        <dbReference type="ARBA" id="ARBA00022801"/>
    </source>
</evidence>
<protein>
    <submittedName>
        <fullName evidence="4">Thioesterase II family protein</fullName>
    </submittedName>
</protein>
<keyword evidence="5" id="KW-1185">Reference proteome</keyword>
<comment type="caution">
    <text evidence="4">The sequence shown here is derived from an EMBL/GenBank/DDBJ whole genome shotgun (WGS) entry which is preliminary data.</text>
</comment>
<dbReference type="Proteomes" id="UP001631993">
    <property type="component" value="Unassembled WGS sequence"/>
</dbReference>
<dbReference type="PANTHER" id="PTHR11487:SF0">
    <property type="entry name" value="S-ACYL FATTY ACID SYNTHASE THIOESTERASE, MEDIUM CHAIN"/>
    <property type="match status" value="1"/>
</dbReference>
<dbReference type="Pfam" id="PF00975">
    <property type="entry name" value="Thioesterase"/>
    <property type="match status" value="1"/>
</dbReference>
<dbReference type="GeneID" id="93760759"/>
<dbReference type="EMBL" id="JBJVNE010000042">
    <property type="protein sequence ID" value="MFM9653217.1"/>
    <property type="molecule type" value="Genomic_DNA"/>
</dbReference>
<dbReference type="SUPFAM" id="SSF53474">
    <property type="entry name" value="alpha/beta-Hydrolases"/>
    <property type="match status" value="1"/>
</dbReference>
<dbReference type="InterPro" id="IPR020802">
    <property type="entry name" value="TesA-like"/>
</dbReference>
<keyword evidence="2" id="KW-0378">Hydrolase</keyword>
<sequence>MATTSPATDPRALLSAKRWVVRPQRIPDARIRVFCFPHAGAGAAAFTPWAGRLPAGAELCAIRFPGRENRIDEAPFDDLQLLVDALEPAVAALSDRPFVLLGHCSGSVIALELAHRLRDRHGKRPEALVVSSIAGPVRRSSESIHLLPREAFFERVALYGGIDESVLGDPEIMDVFEPTLRADFRIAEEGTTEHTERLDVPIFAVGGRHDPFVGFEDLSAWGEETSTSFSVHHLDAGHFVLNETMEQLVAALPAHLRQAGVEERPPRPAL</sequence>
<dbReference type="InterPro" id="IPR001031">
    <property type="entry name" value="Thioesterase"/>
</dbReference>
<dbReference type="RefSeq" id="WP_150473791.1">
    <property type="nucleotide sequence ID" value="NZ_BMVS01000045.1"/>
</dbReference>
<accession>A0ABW9IZ83</accession>
<dbReference type="PANTHER" id="PTHR11487">
    <property type="entry name" value="THIOESTERASE"/>
    <property type="match status" value="1"/>
</dbReference>
<proteinExistence type="inferred from homology"/>
<dbReference type="SMART" id="SM00824">
    <property type="entry name" value="PKS_TE"/>
    <property type="match status" value="1"/>
</dbReference>
<dbReference type="Gene3D" id="3.40.50.1820">
    <property type="entry name" value="alpha/beta hydrolase"/>
    <property type="match status" value="1"/>
</dbReference>
<name>A0ABW9IZ83_STRGJ</name>